<dbReference type="EMBL" id="CAXITT010000742">
    <property type="protein sequence ID" value="CAL1545847.1"/>
    <property type="molecule type" value="Genomic_DNA"/>
</dbReference>
<feature type="transmembrane region" description="Helical" evidence="5">
    <location>
        <begin position="215"/>
        <end position="237"/>
    </location>
</feature>
<keyword evidence="7" id="KW-1185">Reference proteome</keyword>
<evidence type="ECO:0000313" key="6">
    <source>
        <dbReference type="EMBL" id="CAL1545847.1"/>
    </source>
</evidence>
<keyword evidence="2 5" id="KW-0812">Transmembrane</keyword>
<dbReference type="SMART" id="SM01417">
    <property type="entry name" value="Solute_trans_a"/>
    <property type="match status" value="1"/>
</dbReference>
<feature type="transmembrane region" description="Helical" evidence="5">
    <location>
        <begin position="249"/>
        <end position="273"/>
    </location>
</feature>
<keyword evidence="4 5" id="KW-0472">Membrane</keyword>
<keyword evidence="3 5" id="KW-1133">Transmembrane helix</keyword>
<dbReference type="InterPro" id="IPR005178">
    <property type="entry name" value="Ostalpha/TMEM184C"/>
</dbReference>
<comment type="subcellular location">
    <subcellularLocation>
        <location evidence="1">Membrane</location>
        <topology evidence="1">Multi-pass membrane protein</topology>
    </subcellularLocation>
</comment>
<evidence type="ECO:0000256" key="1">
    <source>
        <dbReference type="ARBA" id="ARBA00004141"/>
    </source>
</evidence>
<proteinExistence type="predicted"/>
<feature type="transmembrane region" description="Helical" evidence="5">
    <location>
        <begin position="293"/>
        <end position="314"/>
    </location>
</feature>
<dbReference type="GO" id="GO:0016020">
    <property type="term" value="C:membrane"/>
    <property type="evidence" value="ECO:0007669"/>
    <property type="project" value="UniProtKB-SubCell"/>
</dbReference>
<dbReference type="AlphaFoldDB" id="A0AAV2IJC3"/>
<gene>
    <name evidence="6" type="ORF">GSLYS_00019224001</name>
</gene>
<sequence length="368" mass="41334">MAVNYSSSPATPLASDTHNRTGDGNCSGVIYLPLSEEFFQSINVAEKIIVALCGIVTMVTLGVFIQEAIHIMYRYTSSRDIKFKTIQILGILPVISFAAFFALCIPKANLLSQLITMMYISVTIYNFTHLMIMYCGGKQKLLLLFKDDKIKLQAPPCCCCCCCLPILQVNLKNVRVLKFLVLQNAIAQPIFAFLSVVFWLDNKFTKGKISLTDSYLYITVLANVSFLFGLYGLIMTFDLCKVHLKPMFIMAKFVLFQLIILLSLLQESIFATFAKYGMPACRGMLSSIVRGEAYFQMVLIIQLLIVSLVTRHFYLQPHDLHIKIDYSAEKINEIKIEGNSIGTMKPENLDEEAEVKKALTSESINGPE</sequence>
<reference evidence="6 7" key="1">
    <citation type="submission" date="2024-04" db="EMBL/GenBank/DDBJ databases">
        <authorList>
            <consortium name="Genoscope - CEA"/>
            <person name="William W."/>
        </authorList>
    </citation>
    <scope>NUCLEOTIDE SEQUENCE [LARGE SCALE GENOMIC DNA]</scope>
</reference>
<organism evidence="6 7">
    <name type="scientific">Lymnaea stagnalis</name>
    <name type="common">Great pond snail</name>
    <name type="synonym">Helix stagnalis</name>
    <dbReference type="NCBI Taxonomy" id="6523"/>
    <lineage>
        <taxon>Eukaryota</taxon>
        <taxon>Metazoa</taxon>
        <taxon>Spiralia</taxon>
        <taxon>Lophotrochozoa</taxon>
        <taxon>Mollusca</taxon>
        <taxon>Gastropoda</taxon>
        <taxon>Heterobranchia</taxon>
        <taxon>Euthyneura</taxon>
        <taxon>Panpulmonata</taxon>
        <taxon>Hygrophila</taxon>
        <taxon>Lymnaeoidea</taxon>
        <taxon>Lymnaeidae</taxon>
        <taxon>Lymnaea</taxon>
    </lineage>
</organism>
<name>A0AAV2IJC3_LYMST</name>
<protein>
    <recommendedName>
        <fullName evidence="8">Organic solute transporter subunit alpha</fullName>
    </recommendedName>
</protein>
<dbReference type="Proteomes" id="UP001497497">
    <property type="component" value="Unassembled WGS sequence"/>
</dbReference>
<dbReference type="Pfam" id="PF03619">
    <property type="entry name" value="Solute_trans_a"/>
    <property type="match status" value="1"/>
</dbReference>
<comment type="caution">
    <text evidence="6">The sequence shown here is derived from an EMBL/GenBank/DDBJ whole genome shotgun (WGS) entry which is preliminary data.</text>
</comment>
<evidence type="ECO:0000256" key="5">
    <source>
        <dbReference type="SAM" id="Phobius"/>
    </source>
</evidence>
<dbReference type="PANTHER" id="PTHR23423">
    <property type="entry name" value="ORGANIC SOLUTE TRANSPORTER-RELATED"/>
    <property type="match status" value="1"/>
</dbReference>
<accession>A0AAV2IJC3</accession>
<evidence type="ECO:0008006" key="8">
    <source>
        <dbReference type="Google" id="ProtNLM"/>
    </source>
</evidence>
<feature type="transmembrane region" description="Helical" evidence="5">
    <location>
        <begin position="48"/>
        <end position="65"/>
    </location>
</feature>
<evidence type="ECO:0000313" key="7">
    <source>
        <dbReference type="Proteomes" id="UP001497497"/>
    </source>
</evidence>
<feature type="transmembrane region" description="Helical" evidence="5">
    <location>
        <begin position="179"/>
        <end position="200"/>
    </location>
</feature>
<evidence type="ECO:0000256" key="3">
    <source>
        <dbReference type="ARBA" id="ARBA00022989"/>
    </source>
</evidence>
<feature type="transmembrane region" description="Helical" evidence="5">
    <location>
        <begin position="86"/>
        <end position="108"/>
    </location>
</feature>
<feature type="transmembrane region" description="Helical" evidence="5">
    <location>
        <begin position="114"/>
        <end position="136"/>
    </location>
</feature>
<evidence type="ECO:0000256" key="2">
    <source>
        <dbReference type="ARBA" id="ARBA00022692"/>
    </source>
</evidence>
<evidence type="ECO:0000256" key="4">
    <source>
        <dbReference type="ARBA" id="ARBA00023136"/>
    </source>
</evidence>